<dbReference type="PROSITE" id="PS51778">
    <property type="entry name" value="VAST"/>
    <property type="match status" value="1"/>
</dbReference>
<feature type="region of interest" description="Disordered" evidence="3">
    <location>
        <begin position="339"/>
        <end position="364"/>
    </location>
</feature>
<dbReference type="PANTHER" id="PTHR23319">
    <property type="entry name" value="GRAM DOMAIN CONTAINING 1B, ISOFORM E"/>
    <property type="match status" value="1"/>
</dbReference>
<dbReference type="GO" id="GO:0032541">
    <property type="term" value="C:cortical endoplasmic reticulum"/>
    <property type="evidence" value="ECO:0007669"/>
    <property type="project" value="TreeGrafter"/>
</dbReference>
<dbReference type="GO" id="GO:0032366">
    <property type="term" value="P:intracellular sterol transport"/>
    <property type="evidence" value="ECO:0007669"/>
    <property type="project" value="TreeGrafter"/>
</dbReference>
<evidence type="ECO:0000313" key="7">
    <source>
        <dbReference type="Proteomes" id="UP001385951"/>
    </source>
</evidence>
<keyword evidence="4" id="KW-0812">Transmembrane</keyword>
<evidence type="ECO:0000256" key="2">
    <source>
        <dbReference type="ARBA" id="ARBA00023136"/>
    </source>
</evidence>
<dbReference type="AlphaFoldDB" id="A0AAW0FZW0"/>
<proteinExistence type="predicted"/>
<keyword evidence="4" id="KW-1133">Transmembrane helix</keyword>
<comment type="caution">
    <text evidence="6">The sequence shown here is derived from an EMBL/GenBank/DDBJ whole genome shotgun (WGS) entry which is preliminary data.</text>
</comment>
<dbReference type="GO" id="GO:0005886">
    <property type="term" value="C:plasma membrane"/>
    <property type="evidence" value="ECO:0007669"/>
    <property type="project" value="TreeGrafter"/>
</dbReference>
<dbReference type="GO" id="GO:0140268">
    <property type="term" value="C:endoplasmic reticulum-plasma membrane contact site"/>
    <property type="evidence" value="ECO:0007669"/>
    <property type="project" value="TreeGrafter"/>
</dbReference>
<dbReference type="EMBL" id="JASBNA010000024">
    <property type="protein sequence ID" value="KAK7684649.1"/>
    <property type="molecule type" value="Genomic_DNA"/>
</dbReference>
<dbReference type="GO" id="GO:0010181">
    <property type="term" value="F:FMN binding"/>
    <property type="evidence" value="ECO:0007669"/>
    <property type="project" value="InterPro"/>
</dbReference>
<keyword evidence="7" id="KW-1185">Reference proteome</keyword>
<dbReference type="GO" id="GO:0016491">
    <property type="term" value="F:oxidoreductase activity"/>
    <property type="evidence" value="ECO:0007669"/>
    <property type="project" value="InterPro"/>
</dbReference>
<feature type="compositionally biased region" description="Acidic residues" evidence="3">
    <location>
        <begin position="56"/>
        <end position="77"/>
    </location>
</feature>
<evidence type="ECO:0000313" key="6">
    <source>
        <dbReference type="EMBL" id="KAK7684649.1"/>
    </source>
</evidence>
<evidence type="ECO:0000259" key="5">
    <source>
        <dbReference type="PROSITE" id="PS51778"/>
    </source>
</evidence>
<feature type="transmembrane region" description="Helical" evidence="4">
    <location>
        <begin position="400"/>
        <end position="418"/>
    </location>
</feature>
<dbReference type="InterPro" id="IPR001155">
    <property type="entry name" value="OxRdtase_FMN_N"/>
</dbReference>
<dbReference type="GO" id="GO:0032934">
    <property type="term" value="F:sterol binding"/>
    <property type="evidence" value="ECO:0007669"/>
    <property type="project" value="TreeGrafter"/>
</dbReference>
<protein>
    <recommendedName>
        <fullName evidence="5">VASt domain-containing protein</fullName>
    </recommendedName>
</protein>
<dbReference type="Proteomes" id="UP001385951">
    <property type="component" value="Unassembled WGS sequence"/>
</dbReference>
<feature type="domain" description="VASt" evidence="5">
    <location>
        <begin position="166"/>
        <end position="335"/>
    </location>
</feature>
<name>A0AAW0FZW0_9APHY</name>
<feature type="compositionally biased region" description="Basic residues" evidence="3">
    <location>
        <begin position="341"/>
        <end position="363"/>
    </location>
</feature>
<evidence type="ECO:0000256" key="1">
    <source>
        <dbReference type="ARBA" id="ARBA00004370"/>
    </source>
</evidence>
<dbReference type="PANTHER" id="PTHR23319:SF36">
    <property type="entry name" value="MEMBRANE-ANCHORED LIPID-BINDING PROTEIN LAM4-RELATED"/>
    <property type="match status" value="1"/>
</dbReference>
<evidence type="ECO:0000256" key="4">
    <source>
        <dbReference type="SAM" id="Phobius"/>
    </source>
</evidence>
<dbReference type="InterPro" id="IPR013785">
    <property type="entry name" value="Aldolase_TIM"/>
</dbReference>
<evidence type="ECO:0000256" key="3">
    <source>
        <dbReference type="SAM" id="MobiDB-lite"/>
    </source>
</evidence>
<dbReference type="GO" id="GO:0005789">
    <property type="term" value="C:endoplasmic reticulum membrane"/>
    <property type="evidence" value="ECO:0007669"/>
    <property type="project" value="TreeGrafter"/>
</dbReference>
<dbReference type="InterPro" id="IPR051482">
    <property type="entry name" value="Cholesterol_transport"/>
</dbReference>
<dbReference type="Pfam" id="PF16016">
    <property type="entry name" value="VASt"/>
    <property type="match status" value="1"/>
</dbReference>
<dbReference type="Gene3D" id="3.20.20.70">
    <property type="entry name" value="Aldolase class I"/>
    <property type="match status" value="1"/>
</dbReference>
<feature type="region of interest" description="Disordered" evidence="3">
    <location>
        <begin position="1"/>
        <end position="156"/>
    </location>
</feature>
<dbReference type="GO" id="GO:0005739">
    <property type="term" value="C:mitochondrion"/>
    <property type="evidence" value="ECO:0007669"/>
    <property type="project" value="TreeGrafter"/>
</dbReference>
<sequence>MKNSRERGASKSTYYSSHLNEETDSGVSGRLRTFSTGDDSSEDINVLDDFAGDSQDSGEEEDDDLISDDDDEDDDDPSLSSLSLKAGANNADDQGGYSTEEGSLNDEEPDNILDNDNQARKTSTSKSKDSSTPSTNGGNGDNYFGLPTSGPLTHPPTDIEYTKQSNENLIIEDVIKAPLGTVYQLLFGNDRSRYIKILTNQGNFEILENDITELNTKTRERHYTYIKPLNAPIGPKQTKCLIADKLIEFELKKYVLVEQITSTPDVPSGNSFQVKTKVFLYWGDNNQTRIYVVTLIEWSGKSWIKGAIEKGTIDGQKDSMRVMVDSLNEMIELAGSNKLKSNGKKKKGKSSKRKKVPTKKPRKLSVGAETVKTESINEQLNKLIELIGKLIPIGSFIGDLIKGYLMIFIILLTYTLIIRRKGSNKNQIEILPQEQVLLKISINNHKYYIVPSSESYLDNQEKRIKNEVKMWDWLRDRSDGKINVDNNTDDGKEEEDYLQEYSKQEMKEIVKLTQLKLDQITASLKDTKVFSPIKVGENEISHKIVMAPSARTRAALNEEPSDLQLKHYNDRTQFPGSLVIAEGTVLSPKTGGVWGAPGIYNHSQVQGWKKITQTIHDNNSFVSLQLWACGRVTDPKFAQYHQLPVVAPSVVYTGKEHQQSFEELGIELKSLSTSEIEALIKNEYTQGAKNAMAAGFDYIEIHAAHGYLIESFFLPPIKELINTVARLKIELDSYLKWLTN</sequence>
<dbReference type="SUPFAM" id="SSF51395">
    <property type="entry name" value="FMN-linked oxidoreductases"/>
    <property type="match status" value="1"/>
</dbReference>
<feature type="compositionally biased region" description="Acidic residues" evidence="3">
    <location>
        <begin position="103"/>
        <end position="113"/>
    </location>
</feature>
<reference evidence="6 7" key="1">
    <citation type="submission" date="2022-09" db="EMBL/GenBank/DDBJ databases">
        <authorList>
            <person name="Palmer J.M."/>
        </authorList>
    </citation>
    <scope>NUCLEOTIDE SEQUENCE [LARGE SCALE GENOMIC DNA]</scope>
    <source>
        <strain evidence="6 7">DSM 7382</strain>
    </source>
</reference>
<dbReference type="GO" id="GO:0120015">
    <property type="term" value="F:sterol transfer activity"/>
    <property type="evidence" value="ECO:0007669"/>
    <property type="project" value="TreeGrafter"/>
</dbReference>
<gene>
    <name evidence="6" type="ORF">QCA50_012232</name>
</gene>
<comment type="subcellular location">
    <subcellularLocation>
        <location evidence="1">Membrane</location>
    </subcellularLocation>
</comment>
<dbReference type="InterPro" id="IPR031968">
    <property type="entry name" value="VASt"/>
</dbReference>
<dbReference type="Pfam" id="PF00724">
    <property type="entry name" value="Oxidored_FMN"/>
    <property type="match status" value="1"/>
</dbReference>
<feature type="compositionally biased region" description="Low complexity" evidence="3">
    <location>
        <begin position="121"/>
        <end position="135"/>
    </location>
</feature>
<organism evidence="6 7">
    <name type="scientific">Cerrena zonata</name>
    <dbReference type="NCBI Taxonomy" id="2478898"/>
    <lineage>
        <taxon>Eukaryota</taxon>
        <taxon>Fungi</taxon>
        <taxon>Dikarya</taxon>
        <taxon>Basidiomycota</taxon>
        <taxon>Agaricomycotina</taxon>
        <taxon>Agaricomycetes</taxon>
        <taxon>Polyporales</taxon>
        <taxon>Cerrenaceae</taxon>
        <taxon>Cerrena</taxon>
    </lineage>
</organism>
<accession>A0AAW0FZW0</accession>
<keyword evidence="2 4" id="KW-0472">Membrane</keyword>